<dbReference type="InterPro" id="IPR018911">
    <property type="entry name" value="Gmad2_Ig-like_dom"/>
</dbReference>
<sequence>MISIEFPKAGALITSPLSITGKARGYWFFEATAPMVLVNWDGLIIAEGYIQAEGEWMTEEFVPFKGVLEFEKPDYGDRGALILRRDNPSDLRRNDAAIEIPIKFN</sequence>
<name>A0A2H0VFF0_9BACT</name>
<dbReference type="Pfam" id="PF10648">
    <property type="entry name" value="Gmad2"/>
    <property type="match status" value="1"/>
</dbReference>
<evidence type="ECO:0000313" key="2">
    <source>
        <dbReference type="EMBL" id="PIR97818.1"/>
    </source>
</evidence>
<evidence type="ECO:0000259" key="1">
    <source>
        <dbReference type="Pfam" id="PF10648"/>
    </source>
</evidence>
<feature type="domain" description="Bacterial spore germination immunoglobulin-like" evidence="1">
    <location>
        <begin position="2"/>
        <end position="90"/>
    </location>
</feature>
<proteinExistence type="predicted"/>
<dbReference type="AlphaFoldDB" id="A0A2H0VFF0"/>
<organism evidence="2 3">
    <name type="scientific">Candidatus Colwellbacteria bacterium CG10_big_fil_rev_8_21_14_0_10_42_22</name>
    <dbReference type="NCBI Taxonomy" id="1974540"/>
    <lineage>
        <taxon>Bacteria</taxon>
        <taxon>Candidatus Colwelliibacteriota</taxon>
    </lineage>
</organism>
<protein>
    <recommendedName>
        <fullName evidence="1">Bacterial spore germination immunoglobulin-like domain-containing protein</fullName>
    </recommendedName>
</protein>
<dbReference type="EMBL" id="PFAH01000009">
    <property type="protein sequence ID" value="PIR97818.1"/>
    <property type="molecule type" value="Genomic_DNA"/>
</dbReference>
<gene>
    <name evidence="2" type="ORF">COT89_02830</name>
</gene>
<dbReference type="Proteomes" id="UP000231466">
    <property type="component" value="Unassembled WGS sequence"/>
</dbReference>
<evidence type="ECO:0000313" key="3">
    <source>
        <dbReference type="Proteomes" id="UP000231466"/>
    </source>
</evidence>
<accession>A0A2H0VFF0</accession>
<reference evidence="3" key="1">
    <citation type="submission" date="2017-09" db="EMBL/GenBank/DDBJ databases">
        <title>Depth-based differentiation of microbial function through sediment-hosted aquifers and enrichment of novel symbionts in the deep terrestrial subsurface.</title>
        <authorList>
            <person name="Probst A.J."/>
            <person name="Ladd B."/>
            <person name="Jarett J.K."/>
            <person name="Geller-Mcgrath D.E."/>
            <person name="Sieber C.M.K."/>
            <person name="Emerson J.B."/>
            <person name="Anantharaman K."/>
            <person name="Thomas B.C."/>
            <person name="Malmstrom R."/>
            <person name="Stieglmeier M."/>
            <person name="Klingl A."/>
            <person name="Woyke T."/>
            <person name="Ryan C.M."/>
            <person name="Banfield J.F."/>
        </authorList>
    </citation>
    <scope>NUCLEOTIDE SEQUENCE [LARGE SCALE GENOMIC DNA]</scope>
</reference>
<comment type="caution">
    <text evidence="2">The sequence shown here is derived from an EMBL/GenBank/DDBJ whole genome shotgun (WGS) entry which is preliminary data.</text>
</comment>